<dbReference type="InterPro" id="IPR002970">
    <property type="entry name" value="Tick_his-bd"/>
</dbReference>
<dbReference type="GO" id="GO:0043176">
    <property type="term" value="F:amine binding"/>
    <property type="evidence" value="ECO:0007669"/>
    <property type="project" value="InterPro"/>
</dbReference>
<dbReference type="EMBL" id="JO844365">
    <property type="protein sequence ID" value="AEO35982.1"/>
    <property type="molecule type" value="mRNA"/>
</dbReference>
<proteinExistence type="evidence at transcript level"/>
<feature type="chain" id="PRO_5003447788" description="Lipocalin/cytosolic fatty-acid binding domain-containing protein" evidence="1">
    <location>
        <begin position="20"/>
        <end position="213"/>
    </location>
</feature>
<evidence type="ECO:0008006" key="3">
    <source>
        <dbReference type="Google" id="ProtNLM"/>
    </source>
</evidence>
<dbReference type="Gene3D" id="2.40.128.20">
    <property type="match status" value="1"/>
</dbReference>
<dbReference type="AlphaFoldDB" id="G3MR64"/>
<keyword evidence="1" id="KW-0732">Signal</keyword>
<dbReference type="Pfam" id="PF02098">
    <property type="entry name" value="His_binding"/>
    <property type="match status" value="1"/>
</dbReference>
<evidence type="ECO:0000256" key="1">
    <source>
        <dbReference type="SAM" id="SignalP"/>
    </source>
</evidence>
<protein>
    <recommendedName>
        <fullName evidence="3">Lipocalin/cytosolic fatty-acid binding domain-containing protein</fullName>
    </recommendedName>
</protein>
<organism evidence="2">
    <name type="scientific">Amblyomma maculatum</name>
    <name type="common">Gulf Coast tick</name>
    <dbReference type="NCBI Taxonomy" id="34609"/>
    <lineage>
        <taxon>Eukaryota</taxon>
        <taxon>Metazoa</taxon>
        <taxon>Ecdysozoa</taxon>
        <taxon>Arthropoda</taxon>
        <taxon>Chelicerata</taxon>
        <taxon>Arachnida</taxon>
        <taxon>Acari</taxon>
        <taxon>Parasitiformes</taxon>
        <taxon>Ixodida</taxon>
        <taxon>Ixodoidea</taxon>
        <taxon>Ixodidae</taxon>
        <taxon>Amblyomminae</taxon>
        <taxon>Amblyomma</taxon>
    </lineage>
</organism>
<feature type="signal peptide" evidence="1">
    <location>
        <begin position="1"/>
        <end position="19"/>
    </location>
</feature>
<accession>G3MR64</accession>
<dbReference type="GO" id="GO:0030682">
    <property type="term" value="P:symbiont-mediated perturbation of host defenses"/>
    <property type="evidence" value="ECO:0007669"/>
    <property type="project" value="InterPro"/>
</dbReference>
<dbReference type="InterPro" id="IPR012674">
    <property type="entry name" value="Calycin"/>
</dbReference>
<sequence length="213" mass="23661">MRLSYISAALFLFVLYISGQTVPSKATANIMTAAMSCLDIHKATELMPNLTFYGDNYRPENQQERCATFSVLRLNSTHVEYRKHSKVSNNVHQTVYYGSFFKTHSTSEGQNGRSYLVFDSVTVRTHPGTHGGTNYSMVYSDCQTCSILRPHHGISDTAQHAHSGLNLKSKCRVLLKSSATNDGPSEECLYAFITHCGPVESLVRALGENCNHN</sequence>
<name>G3MR64_AMBMU</name>
<evidence type="ECO:0000313" key="2">
    <source>
        <dbReference type="EMBL" id="AEO35982.1"/>
    </source>
</evidence>
<reference evidence="2" key="1">
    <citation type="journal article" date="2011" name="PLoS ONE">
        <title>A deep insight into the sialotranscriptome of the gulf coast tick, Amblyomma maculatum.</title>
        <authorList>
            <person name="Karim S."/>
            <person name="Singh P."/>
            <person name="Ribeiro J.M."/>
        </authorList>
    </citation>
    <scope>NUCLEOTIDE SEQUENCE</scope>
    <source>
        <tissue evidence="2">Salivary gland</tissue>
    </source>
</reference>